<dbReference type="RefSeq" id="XP_070904332.1">
    <property type="nucleotide sequence ID" value="XM_071044281.1"/>
</dbReference>
<gene>
    <name evidence="1" type="ORF">BJX68DRAFT_261841</name>
</gene>
<dbReference type="SUPFAM" id="SSF48403">
    <property type="entry name" value="Ankyrin repeat"/>
    <property type="match status" value="1"/>
</dbReference>
<evidence type="ECO:0000313" key="2">
    <source>
        <dbReference type="Proteomes" id="UP001610444"/>
    </source>
</evidence>
<evidence type="ECO:0000313" key="1">
    <source>
        <dbReference type="EMBL" id="KAL2859398.1"/>
    </source>
</evidence>
<dbReference type="InterPro" id="IPR036770">
    <property type="entry name" value="Ankyrin_rpt-contain_sf"/>
</dbReference>
<protein>
    <submittedName>
        <fullName evidence="1">Ankyrin repeat-containing domain protein</fullName>
    </submittedName>
</protein>
<keyword evidence="2" id="KW-1185">Reference proteome</keyword>
<dbReference type="GeneID" id="98159445"/>
<sequence length="118" mass="12457">MASKSEPWSTIVFLAGKGADLEDVVSTLITAGAKANATSKTTLFSWVSALSYAVTYRDWDQVPPLLEAGADCNSLALNGDPILVVAAAAQRWLTVRLLVECGGNVDATDRHGKTALSY</sequence>
<comment type="caution">
    <text evidence="1">The sequence shown here is derived from an EMBL/GenBank/DDBJ whole genome shotgun (WGS) entry which is preliminary data.</text>
</comment>
<organism evidence="1 2">
    <name type="scientific">Aspergillus pseudodeflectus</name>
    <dbReference type="NCBI Taxonomy" id="176178"/>
    <lineage>
        <taxon>Eukaryota</taxon>
        <taxon>Fungi</taxon>
        <taxon>Dikarya</taxon>
        <taxon>Ascomycota</taxon>
        <taxon>Pezizomycotina</taxon>
        <taxon>Eurotiomycetes</taxon>
        <taxon>Eurotiomycetidae</taxon>
        <taxon>Eurotiales</taxon>
        <taxon>Aspergillaceae</taxon>
        <taxon>Aspergillus</taxon>
        <taxon>Aspergillus subgen. Nidulantes</taxon>
    </lineage>
</organism>
<name>A0ABR4L4B1_9EURO</name>
<accession>A0ABR4L4B1</accession>
<proteinExistence type="predicted"/>
<dbReference type="EMBL" id="JBFXLR010000003">
    <property type="protein sequence ID" value="KAL2859398.1"/>
    <property type="molecule type" value="Genomic_DNA"/>
</dbReference>
<dbReference type="Gene3D" id="1.25.40.20">
    <property type="entry name" value="Ankyrin repeat-containing domain"/>
    <property type="match status" value="1"/>
</dbReference>
<reference evidence="1 2" key="1">
    <citation type="submission" date="2024-07" db="EMBL/GenBank/DDBJ databases">
        <title>Section-level genome sequencing and comparative genomics of Aspergillus sections Usti and Cavernicolus.</title>
        <authorList>
            <consortium name="Lawrence Berkeley National Laboratory"/>
            <person name="Nybo J.L."/>
            <person name="Vesth T.C."/>
            <person name="Theobald S."/>
            <person name="Frisvad J.C."/>
            <person name="Larsen T.O."/>
            <person name="Kjaerboelling I."/>
            <person name="Rothschild-Mancinelli K."/>
            <person name="Lyhne E.K."/>
            <person name="Kogle M.E."/>
            <person name="Barry K."/>
            <person name="Clum A."/>
            <person name="Na H."/>
            <person name="Ledsgaard L."/>
            <person name="Lin J."/>
            <person name="Lipzen A."/>
            <person name="Kuo A."/>
            <person name="Riley R."/>
            <person name="Mondo S."/>
            <person name="LaButti K."/>
            <person name="Haridas S."/>
            <person name="Pangalinan J."/>
            <person name="Salamov A.A."/>
            <person name="Simmons B.A."/>
            <person name="Magnuson J.K."/>
            <person name="Chen J."/>
            <person name="Drula E."/>
            <person name="Henrissat B."/>
            <person name="Wiebenga A."/>
            <person name="Lubbers R.J."/>
            <person name="Gomes A.C."/>
            <person name="Macurrencykelacurrency M.R."/>
            <person name="Stajich J."/>
            <person name="Grigoriev I.V."/>
            <person name="Mortensen U.H."/>
            <person name="De vries R.P."/>
            <person name="Baker S.E."/>
            <person name="Andersen M.R."/>
        </authorList>
    </citation>
    <scope>NUCLEOTIDE SEQUENCE [LARGE SCALE GENOMIC DNA]</scope>
    <source>
        <strain evidence="1 2">CBS 756.74</strain>
    </source>
</reference>
<dbReference type="Proteomes" id="UP001610444">
    <property type="component" value="Unassembled WGS sequence"/>
</dbReference>